<dbReference type="RefSeq" id="WP_092665287.1">
    <property type="nucleotide sequence ID" value="NZ_LT629734.1"/>
</dbReference>
<proteinExistence type="inferred from homology"/>
<reference evidence="10" key="1">
    <citation type="submission" date="2016-10" db="EMBL/GenBank/DDBJ databases">
        <authorList>
            <person name="Varghese N."/>
            <person name="Submissions S."/>
        </authorList>
    </citation>
    <scope>NUCLEOTIDE SEQUENCE [LARGE SCALE GENOMIC DNA]</scope>
    <source>
        <strain evidence="10">DSM 22965</strain>
    </source>
</reference>
<evidence type="ECO:0000256" key="3">
    <source>
        <dbReference type="ARBA" id="ARBA00023125"/>
    </source>
</evidence>
<dbReference type="InterPro" id="IPR028630">
    <property type="entry name" value="Sigma70_RpoD"/>
</dbReference>
<dbReference type="PROSITE" id="PS00715">
    <property type="entry name" value="SIGMA70_1"/>
    <property type="match status" value="1"/>
</dbReference>
<feature type="domain" description="RNA polymerase sigma-70" evidence="7">
    <location>
        <begin position="266"/>
        <end position="279"/>
    </location>
</feature>
<evidence type="ECO:0000259" key="8">
    <source>
        <dbReference type="PROSITE" id="PS00716"/>
    </source>
</evidence>
<dbReference type="InterPro" id="IPR050239">
    <property type="entry name" value="Sigma-70_RNA_pol_init_factors"/>
</dbReference>
<feature type="domain" description="RNA polymerase sigma-70" evidence="8">
    <location>
        <begin position="435"/>
        <end position="461"/>
    </location>
</feature>
<keyword evidence="10" id="KW-1185">Reference proteome</keyword>
<dbReference type="InterPro" id="IPR013325">
    <property type="entry name" value="RNA_pol_sigma_r2"/>
</dbReference>
<dbReference type="CDD" id="cd06171">
    <property type="entry name" value="Sigma70_r4"/>
    <property type="match status" value="1"/>
</dbReference>
<comment type="subunit">
    <text evidence="5">Interacts transiently with the RNA polymerase catalytic core.</text>
</comment>
<dbReference type="NCBIfam" id="TIGR02393">
    <property type="entry name" value="RpoD_Cterm"/>
    <property type="match status" value="1"/>
</dbReference>
<evidence type="ECO:0000256" key="1">
    <source>
        <dbReference type="ARBA" id="ARBA00023015"/>
    </source>
</evidence>
<accession>A0A1H1L119</accession>
<keyword evidence="5" id="KW-0963">Cytoplasm</keyword>
<dbReference type="Gene3D" id="1.10.601.10">
    <property type="entry name" value="RNA Polymerase Primary Sigma Factor"/>
    <property type="match status" value="2"/>
</dbReference>
<dbReference type="PANTHER" id="PTHR30603">
    <property type="entry name" value="RNA POLYMERASE SIGMA FACTOR RPO"/>
    <property type="match status" value="1"/>
</dbReference>
<dbReference type="FunFam" id="1.10.10.10:FF:000004">
    <property type="entry name" value="RNA polymerase sigma factor SigA"/>
    <property type="match status" value="1"/>
</dbReference>
<evidence type="ECO:0000259" key="7">
    <source>
        <dbReference type="PROSITE" id="PS00715"/>
    </source>
</evidence>
<dbReference type="FunFam" id="1.10.10.10:FF:000002">
    <property type="entry name" value="RNA polymerase sigma factor SigA"/>
    <property type="match status" value="1"/>
</dbReference>
<dbReference type="Gene3D" id="1.10.10.10">
    <property type="entry name" value="Winged helix-like DNA-binding domain superfamily/Winged helix DNA-binding domain"/>
    <property type="match status" value="2"/>
</dbReference>
<evidence type="ECO:0000256" key="5">
    <source>
        <dbReference type="HAMAP-Rule" id="MF_00963"/>
    </source>
</evidence>
<gene>
    <name evidence="5" type="primary">sigA</name>
    <name evidence="9" type="ORF">SAMN04489719_0317</name>
</gene>
<dbReference type="GO" id="GO:0016987">
    <property type="term" value="F:sigma factor activity"/>
    <property type="evidence" value="ECO:0007669"/>
    <property type="project" value="UniProtKB-UniRule"/>
</dbReference>
<keyword evidence="1 5" id="KW-0805">Transcription regulation</keyword>
<dbReference type="STRING" id="684552.SAMN04489719_0317"/>
<dbReference type="PRINTS" id="PR00046">
    <property type="entry name" value="SIGMA70FCT"/>
</dbReference>
<dbReference type="FunFam" id="1.10.601.10:FF:000003">
    <property type="entry name" value="RNA polymerase sigma factor SigA"/>
    <property type="match status" value="1"/>
</dbReference>
<dbReference type="GO" id="GO:0006352">
    <property type="term" value="P:DNA-templated transcription initiation"/>
    <property type="evidence" value="ECO:0007669"/>
    <property type="project" value="UniProtKB-UniRule"/>
</dbReference>
<comment type="similarity">
    <text evidence="5">Belongs to the sigma-70 factor family. RpoD/SigA subfamily.</text>
</comment>
<feature type="DNA-binding region" description="H-T-H motif" evidence="5">
    <location>
        <begin position="436"/>
        <end position="455"/>
    </location>
</feature>
<dbReference type="GO" id="GO:0005737">
    <property type="term" value="C:cytoplasm"/>
    <property type="evidence" value="ECO:0007669"/>
    <property type="project" value="UniProtKB-SubCell"/>
</dbReference>
<dbReference type="InterPro" id="IPR009042">
    <property type="entry name" value="RNA_pol_sigma70_r1_2"/>
</dbReference>
<comment type="function">
    <text evidence="5">Sigma factors are initiation factors that promote the attachment of RNA polymerase to specific initiation sites and are then released. This sigma factor is the primary sigma factor during exponential growth.</text>
</comment>
<dbReference type="InterPro" id="IPR012760">
    <property type="entry name" value="RNA_pol_sigma_RpoD_C"/>
</dbReference>
<evidence type="ECO:0000256" key="6">
    <source>
        <dbReference type="SAM" id="MobiDB-lite"/>
    </source>
</evidence>
<feature type="compositionally biased region" description="Basic residues" evidence="6">
    <location>
        <begin position="111"/>
        <end position="120"/>
    </location>
</feature>
<protein>
    <recommendedName>
        <fullName evidence="5">RNA polymerase sigma factor SigA</fullName>
    </recommendedName>
</protein>
<dbReference type="Pfam" id="PF04542">
    <property type="entry name" value="Sigma70_r2"/>
    <property type="match status" value="1"/>
</dbReference>
<dbReference type="InterPro" id="IPR007630">
    <property type="entry name" value="RNA_pol_sigma70_r4"/>
</dbReference>
<dbReference type="InterPro" id="IPR007624">
    <property type="entry name" value="RNA_pol_sigma70_r3"/>
</dbReference>
<dbReference type="HAMAP" id="MF_00963">
    <property type="entry name" value="Sigma70_RpoD_SigA"/>
    <property type="match status" value="1"/>
</dbReference>
<feature type="region of interest" description="Sigma-70 factor domain-2" evidence="5">
    <location>
        <begin position="242"/>
        <end position="312"/>
    </location>
</feature>
<dbReference type="EMBL" id="LT629734">
    <property type="protein sequence ID" value="SDR67715.1"/>
    <property type="molecule type" value="Genomic_DNA"/>
</dbReference>
<feature type="region of interest" description="Sigma-70 factor domain-4" evidence="5">
    <location>
        <begin position="410"/>
        <end position="463"/>
    </location>
</feature>
<keyword evidence="4 5" id="KW-0804">Transcription</keyword>
<dbReference type="NCBIfam" id="TIGR02937">
    <property type="entry name" value="sigma70-ECF"/>
    <property type="match status" value="1"/>
</dbReference>
<dbReference type="Proteomes" id="UP000199649">
    <property type="component" value="Chromosome I"/>
</dbReference>
<feature type="region of interest" description="Disordered" evidence="6">
    <location>
        <begin position="1"/>
        <end position="147"/>
    </location>
</feature>
<dbReference type="Pfam" id="PF00140">
    <property type="entry name" value="Sigma70_r1_2"/>
    <property type="match status" value="1"/>
</dbReference>
<evidence type="ECO:0000256" key="2">
    <source>
        <dbReference type="ARBA" id="ARBA00023082"/>
    </source>
</evidence>
<feature type="region of interest" description="Sigma-70 factor domain-3" evidence="5">
    <location>
        <begin position="321"/>
        <end position="397"/>
    </location>
</feature>
<feature type="compositionally biased region" description="Acidic residues" evidence="6">
    <location>
        <begin position="126"/>
        <end position="143"/>
    </location>
</feature>
<keyword evidence="3 5" id="KW-0238">DNA-binding</keyword>
<comment type="subcellular location">
    <subcellularLocation>
        <location evidence="5">Cytoplasm</location>
    </subcellularLocation>
</comment>
<dbReference type="InterPro" id="IPR013324">
    <property type="entry name" value="RNA_pol_sigma_r3/r4-like"/>
</dbReference>
<dbReference type="SUPFAM" id="SSF88946">
    <property type="entry name" value="Sigma2 domain of RNA polymerase sigma factors"/>
    <property type="match status" value="1"/>
</dbReference>
<dbReference type="Pfam" id="PF04539">
    <property type="entry name" value="Sigma70_r3"/>
    <property type="match status" value="1"/>
</dbReference>
<dbReference type="SUPFAM" id="SSF88659">
    <property type="entry name" value="Sigma3 and sigma4 domains of RNA polymerase sigma factors"/>
    <property type="match status" value="2"/>
</dbReference>
<dbReference type="InterPro" id="IPR014284">
    <property type="entry name" value="RNA_pol_sigma-70_dom"/>
</dbReference>
<dbReference type="AlphaFoldDB" id="A0A1H1L119"/>
<evidence type="ECO:0000313" key="10">
    <source>
        <dbReference type="Proteomes" id="UP000199649"/>
    </source>
</evidence>
<dbReference type="PANTHER" id="PTHR30603:SF59">
    <property type="entry name" value="RNA POLYMERASE PRINCIPAL SIGMA FACTOR HRDA"/>
    <property type="match status" value="1"/>
</dbReference>
<dbReference type="NCBIfam" id="NF004561">
    <property type="entry name" value="PRK05901.1-3"/>
    <property type="match status" value="1"/>
</dbReference>
<organism evidence="9 10">
    <name type="scientific">Agrococcus carbonis</name>
    <dbReference type="NCBI Taxonomy" id="684552"/>
    <lineage>
        <taxon>Bacteria</taxon>
        <taxon>Bacillati</taxon>
        <taxon>Actinomycetota</taxon>
        <taxon>Actinomycetes</taxon>
        <taxon>Micrococcales</taxon>
        <taxon>Microbacteriaceae</taxon>
        <taxon>Agrococcus</taxon>
    </lineage>
</organism>
<keyword evidence="2 5" id="KW-0731">Sigma factor</keyword>
<evidence type="ECO:0000256" key="4">
    <source>
        <dbReference type="ARBA" id="ARBA00023163"/>
    </source>
</evidence>
<dbReference type="PROSITE" id="PS00716">
    <property type="entry name" value="SIGMA70_2"/>
    <property type="match status" value="1"/>
</dbReference>
<dbReference type="InterPro" id="IPR036388">
    <property type="entry name" value="WH-like_DNA-bd_sf"/>
</dbReference>
<dbReference type="OrthoDB" id="9809557at2"/>
<dbReference type="GO" id="GO:0003677">
    <property type="term" value="F:DNA binding"/>
    <property type="evidence" value="ECO:0007669"/>
    <property type="project" value="UniProtKB-UniRule"/>
</dbReference>
<feature type="compositionally biased region" description="Low complexity" evidence="6">
    <location>
        <begin position="1"/>
        <end position="110"/>
    </location>
</feature>
<feature type="short sequence motif" description="Interaction with polymerase core subunit RpoC" evidence="5">
    <location>
        <begin position="266"/>
        <end position="269"/>
    </location>
</feature>
<evidence type="ECO:0000313" key="9">
    <source>
        <dbReference type="EMBL" id="SDR67715.1"/>
    </source>
</evidence>
<dbReference type="FunFam" id="1.10.601.10:FF:000001">
    <property type="entry name" value="RNA polymerase sigma factor SigA"/>
    <property type="match status" value="1"/>
</dbReference>
<dbReference type="Pfam" id="PF04545">
    <property type="entry name" value="Sigma70_r4"/>
    <property type="match status" value="1"/>
</dbReference>
<dbReference type="InterPro" id="IPR000943">
    <property type="entry name" value="RNA_pol_sigma70"/>
</dbReference>
<sequence length="475" mass="51711">MPAKDTPKTAAAASDAEQPAKAPAKRTSAAKSTAAKVTAAKAPAKTTAAKTTAAKTAAAKTTTAKSTTAKTTAARTTAAKSTTAKTATAKTAAAKSTTAKTTAAKATAKPAAKKPATRRKAATDVLEPETEETTEEVETEEEEEKVHVEKLPTGALRLSGDDDEPAPTQITGATADPVKDYLKQIGKVALLNAEQEVDLAMRIEAGLFAEEKLSLEGDDLDWQLKRDLTRIARDGQRAKSHLLGANLRLVVSLAKRYTGRGMQFLDLIQEGNLGLIRAVEKFDYTKGFKFSTYATWWIRQAITRAMADQARTIRIPVHMVEVINKLARVQRQMLQDLGREPSPEELARELDMTPEKVIEVQKYGREPISLHTPLGEDGDSEFGDLIEDTEAVVPADAVGFTMLQRQLESLLDSLSEREAGVIRMRFGLGDGMPKTLDQIGDTFGVTRERIRQIESKTMAKLRHPSRSQQLRDYLE</sequence>
<name>A0A1H1L119_9MICO</name>
<dbReference type="InterPro" id="IPR007627">
    <property type="entry name" value="RNA_pol_sigma70_r2"/>
</dbReference>